<dbReference type="PANTHER" id="PTHR24148:SF73">
    <property type="entry name" value="HET DOMAIN PROTEIN (AFU_ORTHOLOGUE AFUA_8G01020)"/>
    <property type="match status" value="1"/>
</dbReference>
<feature type="domain" description="Heterokaryon incompatibility" evidence="1">
    <location>
        <begin position="97"/>
        <end position="245"/>
    </location>
</feature>
<evidence type="ECO:0000313" key="2">
    <source>
        <dbReference type="EMBL" id="CAG8976389.1"/>
    </source>
</evidence>
<organism evidence="2 3">
    <name type="scientific">Hymenoscyphus albidus</name>
    <dbReference type="NCBI Taxonomy" id="595503"/>
    <lineage>
        <taxon>Eukaryota</taxon>
        <taxon>Fungi</taxon>
        <taxon>Dikarya</taxon>
        <taxon>Ascomycota</taxon>
        <taxon>Pezizomycotina</taxon>
        <taxon>Leotiomycetes</taxon>
        <taxon>Helotiales</taxon>
        <taxon>Helotiaceae</taxon>
        <taxon>Hymenoscyphus</taxon>
    </lineage>
</organism>
<dbReference type="Pfam" id="PF06985">
    <property type="entry name" value="HET"/>
    <property type="match status" value="1"/>
</dbReference>
<reference evidence="2" key="1">
    <citation type="submission" date="2021-07" db="EMBL/GenBank/DDBJ databases">
        <authorList>
            <person name="Durling M."/>
        </authorList>
    </citation>
    <scope>NUCLEOTIDE SEQUENCE</scope>
</reference>
<accession>A0A9N9LQ53</accession>
<dbReference type="AlphaFoldDB" id="A0A9N9LQ53"/>
<dbReference type="OrthoDB" id="4850726at2759"/>
<protein>
    <recommendedName>
        <fullName evidence="1">Heterokaryon incompatibility domain-containing protein</fullName>
    </recommendedName>
</protein>
<sequence length="716" mass="82006">MEYRPLDDAKDEIRILRLKPSYDPSEMLECELVHVSLQDFTKDYQHHASQHGHASNFKTWIKSRVGATDSDTTENDGRLIQVPGDHEYRFQWGELASLSYAWGTSLETRAILVNGATVQVTINLEAALRALGRTSIFADRYMLWVDALCINRQDFDERSKQVQKMRHIYSFSRAVVAWVGEEYDESEKALDLVEMLAGVYEDSEKGWMLRASYGDDAARFSISSWVSLERFMRRWYWERLWVIQELALGASRAYIYMWSVKDRLLEYDMSFLERGNIDSLGYPGILSESIQGTMNIGQSPSIHLEKSQAPTTTTTSTTQGWSSGDNLKHVYKDLWRLSQREMNNEPILELWELLHVAKSSLCKDNRDKIHGLLALIDPGISRDIIPDYTVDPKALFTSVARLVISKSDGLDILREGYAWSELGIPSWVPDWTWSGRIRDSRPKVSYCATRAMRASFAFMDDGFRLKCKGIIFDQIDGLGSHEASRFQWPEESVKNPNHNTSPYGSATATREAFCRAMIMDRKALSKTSSSGGCEEIFYLPSCTVTAMQKFKELEWNRFALDGRYYPRWENWRKGNNHLWMGDRYLSDYFSDEIPKAPLEDDYWDAYQSWTRTVTARRLLVTTKGYFGWAPDFRGDSEEEQTIVGDLICFVFGCSVPLIIRLADEGTGGLYKVVGEAYVEGLMNGEVLELSDVNSRYHILLSDGDANCDRLTDIEAS</sequence>
<dbReference type="InterPro" id="IPR010730">
    <property type="entry name" value="HET"/>
</dbReference>
<dbReference type="Pfam" id="PF26639">
    <property type="entry name" value="Het-6_barrel"/>
    <property type="match status" value="1"/>
</dbReference>
<dbReference type="InterPro" id="IPR052895">
    <property type="entry name" value="HetReg/Transcr_Mod"/>
</dbReference>
<comment type="caution">
    <text evidence="2">The sequence shown here is derived from an EMBL/GenBank/DDBJ whole genome shotgun (WGS) entry which is preliminary data.</text>
</comment>
<dbReference type="Proteomes" id="UP000701801">
    <property type="component" value="Unassembled WGS sequence"/>
</dbReference>
<dbReference type="PANTHER" id="PTHR24148">
    <property type="entry name" value="ANKYRIN REPEAT DOMAIN-CONTAINING PROTEIN 39 HOMOLOG-RELATED"/>
    <property type="match status" value="1"/>
</dbReference>
<gene>
    <name evidence="2" type="ORF">HYALB_00012536</name>
</gene>
<dbReference type="EMBL" id="CAJVRM010000174">
    <property type="protein sequence ID" value="CAG8976389.1"/>
    <property type="molecule type" value="Genomic_DNA"/>
</dbReference>
<name>A0A9N9LQ53_9HELO</name>
<keyword evidence="3" id="KW-1185">Reference proteome</keyword>
<evidence type="ECO:0000259" key="1">
    <source>
        <dbReference type="Pfam" id="PF06985"/>
    </source>
</evidence>
<proteinExistence type="predicted"/>
<evidence type="ECO:0000313" key="3">
    <source>
        <dbReference type="Proteomes" id="UP000701801"/>
    </source>
</evidence>